<name>A0A1G8R5V4_9RHOB</name>
<dbReference type="OrthoDB" id="197007at2"/>
<organism evidence="5 6">
    <name type="scientific">Aliiruegeria lutimaris</name>
    <dbReference type="NCBI Taxonomy" id="571298"/>
    <lineage>
        <taxon>Bacteria</taxon>
        <taxon>Pseudomonadati</taxon>
        <taxon>Pseudomonadota</taxon>
        <taxon>Alphaproteobacteria</taxon>
        <taxon>Rhodobacterales</taxon>
        <taxon>Roseobacteraceae</taxon>
        <taxon>Aliiruegeria</taxon>
    </lineage>
</organism>
<evidence type="ECO:0000256" key="1">
    <source>
        <dbReference type="ARBA" id="ARBA00022729"/>
    </source>
</evidence>
<dbReference type="Pfam" id="PF02563">
    <property type="entry name" value="Poly_export"/>
    <property type="match status" value="1"/>
</dbReference>
<dbReference type="PANTHER" id="PTHR33619">
    <property type="entry name" value="POLYSACCHARIDE EXPORT PROTEIN GFCE-RELATED"/>
    <property type="match status" value="1"/>
</dbReference>
<evidence type="ECO:0000256" key="2">
    <source>
        <dbReference type="SAM" id="SignalP"/>
    </source>
</evidence>
<dbReference type="InterPro" id="IPR003715">
    <property type="entry name" value="Poly_export_N"/>
</dbReference>
<accession>A0A1G8R5V4</accession>
<dbReference type="Pfam" id="PF10531">
    <property type="entry name" value="SLBB"/>
    <property type="match status" value="1"/>
</dbReference>
<keyword evidence="1 2" id="KW-0732">Signal</keyword>
<dbReference type="RefSeq" id="WP_093153071.1">
    <property type="nucleotide sequence ID" value="NZ_FNEK01000012.1"/>
</dbReference>
<dbReference type="Gene3D" id="3.10.560.10">
    <property type="entry name" value="Outer membrane lipoprotein wza domain like"/>
    <property type="match status" value="1"/>
</dbReference>
<dbReference type="EMBL" id="FNEK01000012">
    <property type="protein sequence ID" value="SDJ12318.1"/>
    <property type="molecule type" value="Genomic_DNA"/>
</dbReference>
<dbReference type="InterPro" id="IPR049712">
    <property type="entry name" value="Poly_export"/>
</dbReference>
<protein>
    <submittedName>
        <fullName evidence="5">Polysaccharide export outer membrane protein</fullName>
    </submittedName>
</protein>
<sequence>MIIRLFIAFVAMILTLGSASAQGNYLVKPGDTLRIEILEDTSLNRQVLVLPDGNVSFPMAGTIRASGKSTEQIARTISSKVASNFAVQPTIYVSVADVYSDRMEVREQPDELVTVYLVGEVNTPGPKEVEPGTTFLQLLSQSGGFTKFAATKRLQLRRTAADGRQSLFKVNYKAISQGAMVTSDPVLVPGDVILVPERRLFE</sequence>
<reference evidence="5 6" key="1">
    <citation type="submission" date="2016-10" db="EMBL/GenBank/DDBJ databases">
        <authorList>
            <person name="de Groot N.N."/>
        </authorList>
    </citation>
    <scope>NUCLEOTIDE SEQUENCE [LARGE SCALE GENOMIC DNA]</scope>
    <source>
        <strain evidence="5 6">DSM 25294</strain>
    </source>
</reference>
<feature type="domain" description="Polysaccharide export protein N-terminal" evidence="3">
    <location>
        <begin position="20"/>
        <end position="95"/>
    </location>
</feature>
<dbReference type="InterPro" id="IPR019554">
    <property type="entry name" value="Soluble_ligand-bd"/>
</dbReference>
<dbReference type="GO" id="GO:0015159">
    <property type="term" value="F:polysaccharide transmembrane transporter activity"/>
    <property type="evidence" value="ECO:0007669"/>
    <property type="project" value="InterPro"/>
</dbReference>
<feature type="chain" id="PRO_5011793020" evidence="2">
    <location>
        <begin position="22"/>
        <end position="202"/>
    </location>
</feature>
<dbReference type="STRING" id="571298.SAMN04488026_101266"/>
<evidence type="ECO:0000313" key="6">
    <source>
        <dbReference type="Proteomes" id="UP000199382"/>
    </source>
</evidence>
<gene>
    <name evidence="5" type="ORF">SAMN04488026_101266</name>
</gene>
<dbReference type="AlphaFoldDB" id="A0A1G8R5V4"/>
<feature type="domain" description="Soluble ligand binding" evidence="4">
    <location>
        <begin position="115"/>
        <end position="165"/>
    </location>
</feature>
<dbReference type="PANTHER" id="PTHR33619:SF3">
    <property type="entry name" value="POLYSACCHARIDE EXPORT PROTEIN GFCE-RELATED"/>
    <property type="match status" value="1"/>
</dbReference>
<dbReference type="Gene3D" id="3.30.1950.10">
    <property type="entry name" value="wza like domain"/>
    <property type="match status" value="1"/>
</dbReference>
<dbReference type="Proteomes" id="UP000199382">
    <property type="component" value="Unassembled WGS sequence"/>
</dbReference>
<evidence type="ECO:0000259" key="3">
    <source>
        <dbReference type="Pfam" id="PF02563"/>
    </source>
</evidence>
<keyword evidence="6" id="KW-1185">Reference proteome</keyword>
<evidence type="ECO:0000313" key="5">
    <source>
        <dbReference type="EMBL" id="SDJ12318.1"/>
    </source>
</evidence>
<feature type="signal peptide" evidence="2">
    <location>
        <begin position="1"/>
        <end position="21"/>
    </location>
</feature>
<proteinExistence type="predicted"/>
<evidence type="ECO:0000259" key="4">
    <source>
        <dbReference type="Pfam" id="PF10531"/>
    </source>
</evidence>